<gene>
    <name evidence="1" type="ordered locus">TK0418</name>
</gene>
<dbReference type="GeneID" id="78446928"/>
<evidence type="ECO:0000313" key="1">
    <source>
        <dbReference type="EMBL" id="BAD84607.1"/>
    </source>
</evidence>
<dbReference type="RefSeq" id="WP_011249373.1">
    <property type="nucleotide sequence ID" value="NC_006624.1"/>
</dbReference>
<sequence length="84" mass="10039">MSEEWYYWDIDLRDGWAIVLARTEEEAIETLRKEVQDLYCDEIGEWVEEVLTKEKPRPVKFARPLEGKKITEPELYELAVSPYC</sequence>
<reference evidence="1 2" key="1">
    <citation type="journal article" date="2005" name="Genome Res.">
        <title>Complete genome sequence of the hyperthermophilic archaeon Thermococcus kodakaraensis KOD1 and comparison with Pyrococcus genomes.</title>
        <authorList>
            <person name="Fukui T."/>
            <person name="Atomi H."/>
            <person name="Kanai T."/>
            <person name="Matsumi R."/>
            <person name="Fujiwara S."/>
            <person name="Imanaka T."/>
        </authorList>
    </citation>
    <scope>NUCLEOTIDE SEQUENCE [LARGE SCALE GENOMIC DNA]</scope>
    <source>
        <strain evidence="2">ATCC BAA-918 / JCM 12380 / KOD1</strain>
    </source>
</reference>
<protein>
    <submittedName>
        <fullName evidence="1">Uncharacterized protein</fullName>
    </submittedName>
</protein>
<dbReference type="KEGG" id="tko:TK0418"/>
<dbReference type="AlphaFoldDB" id="Q5JD11"/>
<dbReference type="EMBL" id="AP006878">
    <property type="protein sequence ID" value="BAD84607.1"/>
    <property type="molecule type" value="Genomic_DNA"/>
</dbReference>
<accession>Q5JD11</accession>
<dbReference type="InParanoid" id="Q5JD11"/>
<evidence type="ECO:0000313" key="2">
    <source>
        <dbReference type="Proteomes" id="UP000000536"/>
    </source>
</evidence>
<dbReference type="STRING" id="69014.TK0418"/>
<dbReference type="HOGENOM" id="CLU_2519946_0_0_2"/>
<dbReference type="PATRIC" id="fig|69014.16.peg.411"/>
<name>Q5JD11_THEKO</name>
<keyword evidence="2" id="KW-1185">Reference proteome</keyword>
<proteinExistence type="predicted"/>
<dbReference type="Proteomes" id="UP000000536">
    <property type="component" value="Chromosome"/>
</dbReference>
<organism evidence="1 2">
    <name type="scientific">Thermococcus kodakarensis (strain ATCC BAA-918 / JCM 12380 / KOD1)</name>
    <name type="common">Pyrococcus kodakaraensis (strain KOD1)</name>
    <dbReference type="NCBI Taxonomy" id="69014"/>
    <lineage>
        <taxon>Archaea</taxon>
        <taxon>Methanobacteriati</taxon>
        <taxon>Methanobacteriota</taxon>
        <taxon>Thermococci</taxon>
        <taxon>Thermococcales</taxon>
        <taxon>Thermococcaceae</taxon>
        <taxon>Thermococcus</taxon>
    </lineage>
</organism>
<dbReference type="EnsemblBacteria" id="BAD84607">
    <property type="protein sequence ID" value="BAD84607"/>
    <property type="gene ID" value="TK0418"/>
</dbReference>